<dbReference type="EMBL" id="CP097770">
    <property type="protein sequence ID" value="UZP76652.1"/>
    <property type="molecule type" value="Genomic_DNA"/>
</dbReference>
<gene>
    <name evidence="1" type="ORF">MF626_05280</name>
</gene>
<dbReference type="AlphaFoldDB" id="A0AAE9PRE4"/>
<proteinExistence type="predicted"/>
<dbReference type="PROSITE" id="PS51257">
    <property type="entry name" value="PROKAR_LIPOPROTEIN"/>
    <property type="match status" value="1"/>
</dbReference>
<name>A0AAE9PRE4_PAEPO</name>
<organism evidence="1">
    <name type="scientific">Paenibacillus polymyxa</name>
    <name type="common">Bacillus polymyxa</name>
    <dbReference type="NCBI Taxonomy" id="1406"/>
    <lineage>
        <taxon>Bacteria</taxon>
        <taxon>Bacillati</taxon>
        <taxon>Bacillota</taxon>
        <taxon>Bacilli</taxon>
        <taxon>Bacillales</taxon>
        <taxon>Paenibacillaceae</taxon>
        <taxon>Paenibacillus</taxon>
    </lineage>
</organism>
<evidence type="ECO:0000313" key="1">
    <source>
        <dbReference type="EMBL" id="UZP76652.1"/>
    </source>
</evidence>
<accession>A0AAE9PRE4</accession>
<protein>
    <submittedName>
        <fullName evidence="1">Uncharacterized protein</fullName>
    </submittedName>
</protein>
<reference evidence="1" key="1">
    <citation type="submission" date="2022-11" db="EMBL/GenBank/DDBJ databases">
        <authorList>
            <person name="Vasilchenko N.G."/>
            <person name="Prazdnova E.V."/>
            <person name="Gorovtsov A.V."/>
            <person name="Chistyakov V.A."/>
            <person name="Pak M.L."/>
        </authorList>
    </citation>
    <scope>NUCLEOTIDE SEQUENCE</scope>
    <source>
        <strain evidence="1">R 4.5</strain>
    </source>
</reference>
<sequence length="69" mass="7771">MKIMFADPNQIALLERIYPLINVVVALSCQQIIDFVRLVNMVGGHAEWHLPQRLLDGKTGCSDHIDSLL</sequence>